<reference evidence="2 3" key="1">
    <citation type="submission" date="2020-04" db="EMBL/GenBank/DDBJ databases">
        <authorList>
            <person name="Basu S."/>
            <person name="Maruthanayagam V."/>
            <person name="Chakraborty S."/>
            <person name="Pramanik A."/>
            <person name="Mukherjee J."/>
            <person name="Brink B."/>
        </authorList>
    </citation>
    <scope>NUCLEOTIDE SEQUENCE [LARGE SCALE GENOMIC DNA]</scope>
    <source>
        <strain evidence="2 3">AP17</strain>
    </source>
</reference>
<dbReference type="KEGG" id="oxy:HCG48_17080"/>
<accession>A0A6H1U0V6</accession>
<gene>
    <name evidence="2" type="ORF">HCG48_17080</name>
</gene>
<proteinExistence type="predicted"/>
<evidence type="ECO:0000313" key="2">
    <source>
        <dbReference type="EMBL" id="QIZ72076.1"/>
    </source>
</evidence>
<dbReference type="RefSeq" id="WP_168570227.1">
    <property type="nucleotide sequence ID" value="NZ_CP051167.1"/>
</dbReference>
<protein>
    <submittedName>
        <fullName evidence="2">Uncharacterized protein</fullName>
    </submittedName>
</protein>
<sequence length="64" mass="7286">MSRRLAFSNLVIRGFANCQFVAIARCQPLQKYPANIDPANIARVRGNKMPDRDRPVKVTTSQQR</sequence>
<dbReference type="Proteomes" id="UP000500857">
    <property type="component" value="Chromosome"/>
</dbReference>
<organism evidence="2 3">
    <name type="scientific">Oxynema aestuarii AP17</name>
    <dbReference type="NCBI Taxonomy" id="2064643"/>
    <lineage>
        <taxon>Bacteria</taxon>
        <taxon>Bacillati</taxon>
        <taxon>Cyanobacteriota</taxon>
        <taxon>Cyanophyceae</taxon>
        <taxon>Oscillatoriophycideae</taxon>
        <taxon>Oscillatoriales</taxon>
        <taxon>Oscillatoriaceae</taxon>
        <taxon>Oxynema</taxon>
        <taxon>Oxynema aestuarii</taxon>
    </lineage>
</organism>
<feature type="region of interest" description="Disordered" evidence="1">
    <location>
        <begin position="43"/>
        <end position="64"/>
    </location>
</feature>
<dbReference type="AlphaFoldDB" id="A0A6H1U0V6"/>
<keyword evidence="3" id="KW-1185">Reference proteome</keyword>
<evidence type="ECO:0000256" key="1">
    <source>
        <dbReference type="SAM" id="MobiDB-lite"/>
    </source>
</evidence>
<evidence type="ECO:0000313" key="3">
    <source>
        <dbReference type="Proteomes" id="UP000500857"/>
    </source>
</evidence>
<dbReference type="EMBL" id="CP051167">
    <property type="protein sequence ID" value="QIZ72076.1"/>
    <property type="molecule type" value="Genomic_DNA"/>
</dbReference>
<name>A0A6H1U0V6_9CYAN</name>